<protein>
    <submittedName>
        <fullName evidence="1">Uncharacterized protein</fullName>
    </submittedName>
</protein>
<evidence type="ECO:0000313" key="1">
    <source>
        <dbReference type="EMBL" id="KAJ0042339.1"/>
    </source>
</evidence>
<evidence type="ECO:0000313" key="2">
    <source>
        <dbReference type="Proteomes" id="UP001163603"/>
    </source>
</evidence>
<dbReference type="EMBL" id="CM047739">
    <property type="protein sequence ID" value="KAJ0042339.1"/>
    <property type="molecule type" value="Genomic_DNA"/>
</dbReference>
<gene>
    <name evidence="1" type="ORF">Pint_17278</name>
</gene>
<accession>A0ACC0YUH3</accession>
<organism evidence="1 2">
    <name type="scientific">Pistacia integerrima</name>
    <dbReference type="NCBI Taxonomy" id="434235"/>
    <lineage>
        <taxon>Eukaryota</taxon>
        <taxon>Viridiplantae</taxon>
        <taxon>Streptophyta</taxon>
        <taxon>Embryophyta</taxon>
        <taxon>Tracheophyta</taxon>
        <taxon>Spermatophyta</taxon>
        <taxon>Magnoliopsida</taxon>
        <taxon>eudicotyledons</taxon>
        <taxon>Gunneridae</taxon>
        <taxon>Pentapetalae</taxon>
        <taxon>rosids</taxon>
        <taxon>malvids</taxon>
        <taxon>Sapindales</taxon>
        <taxon>Anacardiaceae</taxon>
        <taxon>Pistacia</taxon>
    </lineage>
</organism>
<reference evidence="2" key="1">
    <citation type="journal article" date="2023" name="G3 (Bethesda)">
        <title>Genome assembly and association tests identify interacting loci associated with vigor, precocity, and sex in interspecific pistachio rootstocks.</title>
        <authorList>
            <person name="Palmer W."/>
            <person name="Jacygrad E."/>
            <person name="Sagayaradj S."/>
            <person name="Cavanaugh K."/>
            <person name="Han R."/>
            <person name="Bertier L."/>
            <person name="Beede B."/>
            <person name="Kafkas S."/>
            <person name="Golino D."/>
            <person name="Preece J."/>
            <person name="Michelmore R."/>
        </authorList>
    </citation>
    <scope>NUCLEOTIDE SEQUENCE [LARGE SCALE GENOMIC DNA]</scope>
</reference>
<sequence>MEPENKESTKDFGSAQTTVRVRDCYSLKMANRIFYNFLTSDNPRPTKQQAHHPYQHQQPSPPPPPPTSATSLFNASTVPESSTSLELWAATKMPTSVSELHVET</sequence>
<comment type="caution">
    <text evidence="1">The sequence shown here is derived from an EMBL/GenBank/DDBJ whole genome shotgun (WGS) entry which is preliminary data.</text>
</comment>
<name>A0ACC0YUH3_9ROSI</name>
<proteinExistence type="predicted"/>
<dbReference type="Proteomes" id="UP001163603">
    <property type="component" value="Chromosome 4"/>
</dbReference>
<keyword evidence="2" id="KW-1185">Reference proteome</keyword>